<dbReference type="Proteomes" id="UP000812966">
    <property type="component" value="Unassembled WGS sequence"/>
</dbReference>
<name>A0A8K0JRZ0_9TREE</name>
<sequence>MLAHMTPFPNDDKLAPPPDYDSLTLNDDLDHASPTLLNNYRENAEAGPSDPAAQPLIPVFGNAVAADYRLSLDFHYESTLSTNLVIRETTNGRDFYHVQVSEWNWGNPDVILRRRTRAGVVVGSAEFRWGRDIQIRLGGRGIKGDPEGETRGAVMTNDSRWLTHNKYTLVIPSIGPSVTGTSSKEKDKLVTPGGRTLIFTRTQSDKDGIVGVQQKLAFQHYKVQDATTGKVLAMWTERRIIDVVIKGTLRLVTQDQASSLAGPIGVGERRMMDEKWEAGGNAGEDHDEDGLNQEEIDWIVLAFASLAEKTRRRRE</sequence>
<reference evidence="2" key="1">
    <citation type="submission" date="2020-04" db="EMBL/GenBank/DDBJ databases">
        <title>Analysis of mating type loci in Filobasidium floriforme.</title>
        <authorList>
            <person name="Nowrousian M."/>
        </authorList>
    </citation>
    <scope>NUCLEOTIDE SEQUENCE</scope>
    <source>
        <strain evidence="2">CBS 6242</strain>
    </source>
</reference>
<evidence type="ECO:0000256" key="1">
    <source>
        <dbReference type="SAM" id="MobiDB-lite"/>
    </source>
</evidence>
<organism evidence="2 3">
    <name type="scientific">Filobasidium floriforme</name>
    <dbReference type="NCBI Taxonomy" id="5210"/>
    <lineage>
        <taxon>Eukaryota</taxon>
        <taxon>Fungi</taxon>
        <taxon>Dikarya</taxon>
        <taxon>Basidiomycota</taxon>
        <taxon>Agaricomycotina</taxon>
        <taxon>Tremellomycetes</taxon>
        <taxon>Filobasidiales</taxon>
        <taxon>Filobasidiaceae</taxon>
        <taxon>Filobasidium</taxon>
    </lineage>
</organism>
<dbReference type="EMBL" id="JABELV010000002">
    <property type="protein sequence ID" value="KAG7579976.1"/>
    <property type="molecule type" value="Genomic_DNA"/>
</dbReference>
<proteinExistence type="predicted"/>
<protein>
    <submittedName>
        <fullName evidence="2">Uncharacterized protein</fullName>
    </submittedName>
</protein>
<evidence type="ECO:0000313" key="3">
    <source>
        <dbReference type="Proteomes" id="UP000812966"/>
    </source>
</evidence>
<comment type="caution">
    <text evidence="2">The sequence shown here is derived from an EMBL/GenBank/DDBJ whole genome shotgun (WGS) entry which is preliminary data.</text>
</comment>
<keyword evidence="3" id="KW-1185">Reference proteome</keyword>
<gene>
    <name evidence="2" type="ORF">FFLO_00184</name>
</gene>
<feature type="region of interest" description="Disordered" evidence="1">
    <location>
        <begin position="1"/>
        <end position="28"/>
    </location>
</feature>
<dbReference type="AlphaFoldDB" id="A0A8K0JRZ0"/>
<accession>A0A8K0JRZ0</accession>
<evidence type="ECO:0000313" key="2">
    <source>
        <dbReference type="EMBL" id="KAG7579976.1"/>
    </source>
</evidence>